<dbReference type="OrthoDB" id="10188185at2759"/>
<feature type="non-terminal residue" evidence="1">
    <location>
        <position position="1"/>
    </location>
</feature>
<dbReference type="AlphaFoldDB" id="E4XUF5"/>
<dbReference type="Proteomes" id="UP000001307">
    <property type="component" value="Unassembled WGS sequence"/>
</dbReference>
<reference evidence="1" key="1">
    <citation type="journal article" date="2010" name="Science">
        <title>Plasticity of animal genome architecture unmasked by rapid evolution of a pelagic tunicate.</title>
        <authorList>
            <person name="Denoeud F."/>
            <person name="Henriet S."/>
            <person name="Mungpakdee S."/>
            <person name="Aury J.M."/>
            <person name="Da Silva C."/>
            <person name="Brinkmann H."/>
            <person name="Mikhaleva J."/>
            <person name="Olsen L.C."/>
            <person name="Jubin C."/>
            <person name="Canestro C."/>
            <person name="Bouquet J.M."/>
            <person name="Danks G."/>
            <person name="Poulain J."/>
            <person name="Campsteijn C."/>
            <person name="Adamski M."/>
            <person name="Cross I."/>
            <person name="Yadetie F."/>
            <person name="Muffato M."/>
            <person name="Louis A."/>
            <person name="Butcher S."/>
            <person name="Tsagkogeorga G."/>
            <person name="Konrad A."/>
            <person name="Singh S."/>
            <person name="Jensen M.F."/>
            <person name="Cong E.H."/>
            <person name="Eikeseth-Otteraa H."/>
            <person name="Noel B."/>
            <person name="Anthouard V."/>
            <person name="Porcel B.M."/>
            <person name="Kachouri-Lafond R."/>
            <person name="Nishino A."/>
            <person name="Ugolini M."/>
            <person name="Chourrout P."/>
            <person name="Nishida H."/>
            <person name="Aasland R."/>
            <person name="Huzurbazar S."/>
            <person name="Westhof E."/>
            <person name="Delsuc F."/>
            <person name="Lehrach H."/>
            <person name="Reinhardt R."/>
            <person name="Weissenbach J."/>
            <person name="Roy S.W."/>
            <person name="Artiguenave F."/>
            <person name="Postlethwait J.H."/>
            <person name="Manak J.R."/>
            <person name="Thompson E.M."/>
            <person name="Jaillon O."/>
            <person name="Du Pasquier L."/>
            <person name="Boudinot P."/>
            <person name="Liberles D.A."/>
            <person name="Volff J.N."/>
            <person name="Philippe H."/>
            <person name="Lenhard B."/>
            <person name="Roest Crollius H."/>
            <person name="Wincker P."/>
            <person name="Chourrout D."/>
        </authorList>
    </citation>
    <scope>NUCLEOTIDE SEQUENCE [LARGE SCALE GENOMIC DNA]</scope>
</reference>
<sequence length="244" mass="27747">IWGKITALLTDTCPAQLCSNKEVIEIIKKKRGDPNLSTTKSPSESVFSLAIEREEREGSKPRNKAFCTDVGSRIGADKKNSEDLLLNWHETIICLNKHLDNKRVPDLLKLLENPADIILNTAFVPLSWAAFSGPILRTSERKDVPIEDVRNQMKDCLALLDACSKSTEPFDYLVDAVIQTNKNSEYFRKLHAFAIQPREDSLRQKLNETMVRVLAEIRKKTRKGLQQHAVNNSFWLLSNIKSFL</sequence>
<accession>E4XUF5</accession>
<keyword evidence="2" id="KW-1185">Reference proteome</keyword>
<evidence type="ECO:0000313" key="2">
    <source>
        <dbReference type="Proteomes" id="UP000001307"/>
    </source>
</evidence>
<protein>
    <submittedName>
        <fullName evidence="1">Uncharacterized protein</fullName>
    </submittedName>
</protein>
<organism evidence="1">
    <name type="scientific">Oikopleura dioica</name>
    <name type="common">Tunicate</name>
    <dbReference type="NCBI Taxonomy" id="34765"/>
    <lineage>
        <taxon>Eukaryota</taxon>
        <taxon>Metazoa</taxon>
        <taxon>Chordata</taxon>
        <taxon>Tunicata</taxon>
        <taxon>Appendicularia</taxon>
        <taxon>Copelata</taxon>
        <taxon>Oikopleuridae</taxon>
        <taxon>Oikopleura</taxon>
    </lineage>
</organism>
<name>E4XUF5_OIKDI</name>
<dbReference type="InParanoid" id="E4XUF5"/>
<proteinExistence type="predicted"/>
<gene>
    <name evidence="1" type="ORF">GSOID_T00004656001</name>
</gene>
<evidence type="ECO:0000313" key="1">
    <source>
        <dbReference type="EMBL" id="CBY13352.1"/>
    </source>
</evidence>
<dbReference type="EMBL" id="FN653179">
    <property type="protein sequence ID" value="CBY13352.1"/>
    <property type="molecule type" value="Genomic_DNA"/>
</dbReference>